<evidence type="ECO:0000256" key="4">
    <source>
        <dbReference type="ARBA" id="ARBA00025642"/>
    </source>
</evidence>
<evidence type="ECO:0000256" key="3">
    <source>
        <dbReference type="ARBA" id="ARBA00023098"/>
    </source>
</evidence>
<dbReference type="Pfam" id="PF01734">
    <property type="entry name" value="Patatin"/>
    <property type="match status" value="1"/>
</dbReference>
<dbReference type="PROSITE" id="PS51635">
    <property type="entry name" value="PNPLA"/>
    <property type="match status" value="1"/>
</dbReference>
<keyword evidence="5 6" id="KW-0442">Lipid degradation</keyword>
<gene>
    <name evidence="8" type="ORF">HU200_038210</name>
</gene>
<name>A0A835BD83_9POAL</name>
<organism evidence="8 9">
    <name type="scientific">Digitaria exilis</name>
    <dbReference type="NCBI Taxonomy" id="1010633"/>
    <lineage>
        <taxon>Eukaryota</taxon>
        <taxon>Viridiplantae</taxon>
        <taxon>Streptophyta</taxon>
        <taxon>Embryophyta</taxon>
        <taxon>Tracheophyta</taxon>
        <taxon>Spermatophyta</taxon>
        <taxon>Magnoliopsida</taxon>
        <taxon>Liliopsida</taxon>
        <taxon>Poales</taxon>
        <taxon>Poaceae</taxon>
        <taxon>PACMAD clade</taxon>
        <taxon>Panicoideae</taxon>
        <taxon>Panicodae</taxon>
        <taxon>Paniceae</taxon>
        <taxon>Anthephorinae</taxon>
        <taxon>Digitaria</taxon>
    </lineage>
</organism>
<dbReference type="Proteomes" id="UP000636709">
    <property type="component" value="Unassembled WGS sequence"/>
</dbReference>
<evidence type="ECO:0000256" key="1">
    <source>
        <dbReference type="ARBA" id="ARBA00010240"/>
    </source>
</evidence>
<dbReference type="AlphaFoldDB" id="A0A835BD83"/>
<feature type="active site" description="Proton acceptor" evidence="5">
    <location>
        <position position="214"/>
    </location>
</feature>
<evidence type="ECO:0000256" key="2">
    <source>
        <dbReference type="ARBA" id="ARBA00022821"/>
    </source>
</evidence>
<evidence type="ECO:0000256" key="6">
    <source>
        <dbReference type="RuleBase" id="RU361262"/>
    </source>
</evidence>
<feature type="short sequence motif" description="GXSXG" evidence="5">
    <location>
        <begin position="61"/>
        <end position="65"/>
    </location>
</feature>
<evidence type="ECO:0000313" key="9">
    <source>
        <dbReference type="Proteomes" id="UP000636709"/>
    </source>
</evidence>
<comment type="function">
    <text evidence="6">Lipolytic acyl hydrolase (LAH).</text>
</comment>
<evidence type="ECO:0000313" key="8">
    <source>
        <dbReference type="EMBL" id="KAF8694466.1"/>
    </source>
</evidence>
<dbReference type="Gene3D" id="3.40.1090.10">
    <property type="entry name" value="Cytosolic phospholipase A2 catalytic domain"/>
    <property type="match status" value="1"/>
</dbReference>
<dbReference type="PANTHER" id="PTHR32176">
    <property type="entry name" value="XYLOSE ISOMERASE"/>
    <property type="match status" value="1"/>
</dbReference>
<dbReference type="GO" id="GO:0016042">
    <property type="term" value="P:lipid catabolic process"/>
    <property type="evidence" value="ECO:0007669"/>
    <property type="project" value="UniProtKB-UniRule"/>
</dbReference>
<dbReference type="EMBL" id="JACEFO010001905">
    <property type="protein sequence ID" value="KAF8694466.1"/>
    <property type="molecule type" value="Genomic_DNA"/>
</dbReference>
<dbReference type="InterPro" id="IPR016035">
    <property type="entry name" value="Acyl_Trfase/lysoPLipase"/>
</dbReference>
<dbReference type="SUPFAM" id="SSF52151">
    <property type="entry name" value="FabD/lysophospholipase-like"/>
    <property type="match status" value="1"/>
</dbReference>
<proteinExistence type="inferred from homology"/>
<dbReference type="GO" id="GO:0004620">
    <property type="term" value="F:phospholipase activity"/>
    <property type="evidence" value="ECO:0007669"/>
    <property type="project" value="TreeGrafter"/>
</dbReference>
<comment type="similarity">
    <text evidence="1 6">Belongs to the patatin family.</text>
</comment>
<comment type="domain">
    <text evidence="6">The nitrogen atoms of the two glycine residues in the GGXR motif define the oxyanion hole, and stabilize the oxyanion that forms during the nucleophilic attack by the catalytic serine during substrate cleavage.</text>
</comment>
<keyword evidence="2" id="KW-0611">Plant defense</keyword>
<feature type="short sequence motif" description="GXGXXG" evidence="5">
    <location>
        <begin position="23"/>
        <end position="28"/>
    </location>
</feature>
<dbReference type="GO" id="GO:0047372">
    <property type="term" value="F:monoacylglycerol lipase activity"/>
    <property type="evidence" value="ECO:0007669"/>
    <property type="project" value="TreeGrafter"/>
</dbReference>
<dbReference type="InterPro" id="IPR002641">
    <property type="entry name" value="PNPLA_dom"/>
</dbReference>
<dbReference type="OrthoDB" id="637146at2759"/>
<keyword evidence="9" id="KW-1185">Reference proteome</keyword>
<dbReference type="EC" id="3.1.1.-" evidence="6"/>
<comment type="caution">
    <text evidence="8">The sequence shown here is derived from an EMBL/GenBank/DDBJ whole genome shotgun (WGS) entry which is preliminary data.</text>
</comment>
<comment type="function">
    <text evidence="4">Possesses non-specific lipolytic acyl hydrolase (LAH) activity. Hydrolyzes phospholipids as well as galactolipids. May play a role in disease resistance.</text>
</comment>
<accession>A0A835BD83</accession>
<keyword evidence="5 6" id="KW-0378">Hydrolase</keyword>
<protein>
    <recommendedName>
        <fullName evidence="6">Patatin</fullName>
        <ecNumber evidence="6">3.1.1.-</ecNumber>
    </recommendedName>
</protein>
<sequence>MLRSKPLPPAQQERVLTVLSVDGGGIRGLVPATILARLEAFLQEKDGPDARIADYFDVIAGTSTGGLIAAMLSAPGKDKRPLFAAKDINQFYLDNGPKIFPQKGGWIPGFIQNTWDKVRGGPKYDGKFLHEKIKSLLKDTKVADTLSNVVLPTFDVKRMQPILFNSFEAEREAHKNARLVDVCIATSAAPTFLPAHGIKTNGSGGEPHQFELVDGGVAANNPTMVAMSLVSREMLRLRKQLLGEGRDINLVQGGAVRRQKKGSDTGITIDNSDNPTMAAMATMIAMEEQNPHLRMSKQHDAQASVYKNILVLSVGTGTSKKAHMYTAAECNKWSLLNWLTKDGFNPLIDFFFDASADMVDIHAEVLFELLGVEDHYLRIQTDTLTGDAASVDCATEKNMKDLIKIGNDMLKEKVSRMNIHTGEYEPKDGGSTNEVALKNLAEKLSMERKLRKNNGGK</sequence>
<reference evidence="8" key="1">
    <citation type="submission" date="2020-07" db="EMBL/GenBank/DDBJ databases">
        <title>Genome sequence and genetic diversity analysis of an under-domesticated orphan crop, white fonio (Digitaria exilis).</title>
        <authorList>
            <person name="Bennetzen J.L."/>
            <person name="Chen S."/>
            <person name="Ma X."/>
            <person name="Wang X."/>
            <person name="Yssel A.E.J."/>
            <person name="Chaluvadi S.R."/>
            <person name="Johnson M."/>
            <person name="Gangashetty P."/>
            <person name="Hamidou F."/>
            <person name="Sanogo M.D."/>
            <person name="Zwaenepoel A."/>
            <person name="Wallace J."/>
            <person name="Van De Peer Y."/>
            <person name="Van Deynze A."/>
        </authorList>
    </citation>
    <scope>NUCLEOTIDE SEQUENCE</scope>
    <source>
        <tissue evidence="8">Leaves</tissue>
    </source>
</reference>
<feature type="short sequence motif" description="DGA/G" evidence="5">
    <location>
        <begin position="214"/>
        <end position="216"/>
    </location>
</feature>
<dbReference type="GO" id="GO:0006952">
    <property type="term" value="P:defense response"/>
    <property type="evidence" value="ECO:0007669"/>
    <property type="project" value="UniProtKB-KW"/>
</dbReference>
<dbReference type="PANTHER" id="PTHR32176:SF51">
    <property type="entry name" value="PATATIN"/>
    <property type="match status" value="1"/>
</dbReference>
<keyword evidence="3 5" id="KW-0443">Lipid metabolism</keyword>
<evidence type="ECO:0000259" key="7">
    <source>
        <dbReference type="PROSITE" id="PS51635"/>
    </source>
</evidence>
<feature type="active site" description="Nucleophile" evidence="5">
    <location>
        <position position="63"/>
    </location>
</feature>
<evidence type="ECO:0000256" key="5">
    <source>
        <dbReference type="PROSITE-ProRule" id="PRU01161"/>
    </source>
</evidence>
<feature type="domain" description="PNPLA" evidence="7">
    <location>
        <begin position="19"/>
        <end position="227"/>
    </location>
</feature>